<evidence type="ECO:0000256" key="12">
    <source>
        <dbReference type="RuleBase" id="RU000679"/>
    </source>
</evidence>
<comment type="subcellular location">
    <subcellularLocation>
        <location evidence="1">Membrane</location>
        <topology evidence="1">Multi-pass membrane protein</topology>
    </subcellularLocation>
</comment>
<comment type="similarity">
    <text evidence="2 12">Belongs to the amiloride-sensitive sodium channel (TC 1.A.6) family.</text>
</comment>
<keyword evidence="11 12" id="KW-0407">Ion channel</keyword>
<dbReference type="EMBL" id="BGPR01001375">
    <property type="protein sequence ID" value="GBM52361.1"/>
    <property type="molecule type" value="Genomic_DNA"/>
</dbReference>
<keyword evidence="6 13" id="KW-1133">Transmembrane helix</keyword>
<sequence>MMDSCERIAQEDRIIVFSTTEITVTESSTAEEEYTQKLTNNSCVIEKIVVWRTFKTLVFLICLIFLIIQSVEFFNIYYTYPTNIVQESTVNNDFKMPAMTLCFRNT</sequence>
<evidence type="ECO:0000256" key="4">
    <source>
        <dbReference type="ARBA" id="ARBA00022461"/>
    </source>
</evidence>
<name>A0A4Y2GG57_ARAVE</name>
<dbReference type="Proteomes" id="UP000499080">
    <property type="component" value="Unassembled WGS sequence"/>
</dbReference>
<gene>
    <name evidence="14" type="ORF">AVEN_160089_1</name>
</gene>
<evidence type="ECO:0000256" key="9">
    <source>
        <dbReference type="ARBA" id="ARBA00023136"/>
    </source>
</evidence>
<evidence type="ECO:0000256" key="2">
    <source>
        <dbReference type="ARBA" id="ARBA00007193"/>
    </source>
</evidence>
<dbReference type="InterPro" id="IPR001873">
    <property type="entry name" value="ENaC"/>
</dbReference>
<dbReference type="GO" id="GO:0005272">
    <property type="term" value="F:sodium channel activity"/>
    <property type="evidence" value="ECO:0007669"/>
    <property type="project" value="UniProtKB-KW"/>
</dbReference>
<organism evidence="14 15">
    <name type="scientific">Araneus ventricosus</name>
    <name type="common">Orbweaver spider</name>
    <name type="synonym">Epeira ventricosa</name>
    <dbReference type="NCBI Taxonomy" id="182803"/>
    <lineage>
        <taxon>Eukaryota</taxon>
        <taxon>Metazoa</taxon>
        <taxon>Ecdysozoa</taxon>
        <taxon>Arthropoda</taxon>
        <taxon>Chelicerata</taxon>
        <taxon>Arachnida</taxon>
        <taxon>Araneae</taxon>
        <taxon>Araneomorphae</taxon>
        <taxon>Entelegynae</taxon>
        <taxon>Araneoidea</taxon>
        <taxon>Araneidae</taxon>
        <taxon>Araneus</taxon>
    </lineage>
</organism>
<evidence type="ECO:0000313" key="15">
    <source>
        <dbReference type="Proteomes" id="UP000499080"/>
    </source>
</evidence>
<dbReference type="OrthoDB" id="6470564at2759"/>
<evidence type="ECO:0000256" key="8">
    <source>
        <dbReference type="ARBA" id="ARBA00023065"/>
    </source>
</evidence>
<keyword evidence="7" id="KW-0915">Sodium</keyword>
<evidence type="ECO:0000256" key="5">
    <source>
        <dbReference type="ARBA" id="ARBA00022692"/>
    </source>
</evidence>
<evidence type="ECO:0000256" key="13">
    <source>
        <dbReference type="SAM" id="Phobius"/>
    </source>
</evidence>
<feature type="transmembrane region" description="Helical" evidence="13">
    <location>
        <begin position="57"/>
        <end position="78"/>
    </location>
</feature>
<evidence type="ECO:0000256" key="3">
    <source>
        <dbReference type="ARBA" id="ARBA00022448"/>
    </source>
</evidence>
<proteinExistence type="inferred from homology"/>
<comment type="caution">
    <text evidence="14">The sequence shown here is derived from an EMBL/GenBank/DDBJ whole genome shotgun (WGS) entry which is preliminary data.</text>
</comment>
<evidence type="ECO:0000256" key="10">
    <source>
        <dbReference type="ARBA" id="ARBA00023201"/>
    </source>
</evidence>
<evidence type="ECO:0000256" key="6">
    <source>
        <dbReference type="ARBA" id="ARBA00022989"/>
    </source>
</evidence>
<evidence type="ECO:0000256" key="7">
    <source>
        <dbReference type="ARBA" id="ARBA00023053"/>
    </source>
</evidence>
<evidence type="ECO:0000313" key="14">
    <source>
        <dbReference type="EMBL" id="GBM52361.1"/>
    </source>
</evidence>
<keyword evidence="3 12" id="KW-0813">Transport</keyword>
<keyword evidence="15" id="KW-1185">Reference proteome</keyword>
<evidence type="ECO:0000256" key="11">
    <source>
        <dbReference type="ARBA" id="ARBA00023303"/>
    </source>
</evidence>
<accession>A0A4Y2GG57</accession>
<keyword evidence="10 12" id="KW-0739">Sodium transport</keyword>
<dbReference type="AlphaFoldDB" id="A0A4Y2GG57"/>
<keyword evidence="4 12" id="KW-0894">Sodium channel</keyword>
<reference evidence="14 15" key="1">
    <citation type="journal article" date="2019" name="Sci. Rep.">
        <title>Orb-weaving spider Araneus ventricosus genome elucidates the spidroin gene catalogue.</title>
        <authorList>
            <person name="Kono N."/>
            <person name="Nakamura H."/>
            <person name="Ohtoshi R."/>
            <person name="Moran D.A.P."/>
            <person name="Shinohara A."/>
            <person name="Yoshida Y."/>
            <person name="Fujiwara M."/>
            <person name="Mori M."/>
            <person name="Tomita M."/>
            <person name="Arakawa K."/>
        </authorList>
    </citation>
    <scope>NUCLEOTIDE SEQUENCE [LARGE SCALE GENOMIC DNA]</scope>
</reference>
<dbReference type="Pfam" id="PF00858">
    <property type="entry name" value="ASC"/>
    <property type="match status" value="1"/>
</dbReference>
<dbReference type="GO" id="GO:0016020">
    <property type="term" value="C:membrane"/>
    <property type="evidence" value="ECO:0007669"/>
    <property type="project" value="UniProtKB-SubCell"/>
</dbReference>
<evidence type="ECO:0000256" key="1">
    <source>
        <dbReference type="ARBA" id="ARBA00004141"/>
    </source>
</evidence>
<protein>
    <submittedName>
        <fullName evidence="14">Uncharacterized protein</fullName>
    </submittedName>
</protein>
<keyword evidence="5 12" id="KW-0812">Transmembrane</keyword>
<keyword evidence="8 12" id="KW-0406">Ion transport</keyword>
<keyword evidence="9 13" id="KW-0472">Membrane</keyword>